<dbReference type="RefSeq" id="WP_134525885.1">
    <property type="nucleotide sequence ID" value="NZ_BJNO01000001.1"/>
</dbReference>
<sequence length="180" mass="19979">MLYTVECTYTDPTSEAEWNDFYTRVKLPALLSVDGFSTSQRFRALTPGCPAWLAIHTVRDAAVLAGAEYRLKGGGSFAQWQANIGDWRRGLYQCEEPAPAVAAEQILLLTGQPLDFIDHELGYRPWLLRAAGLDSAPEDRLAYVIPADKARLLAAAADICLYRPITDQLYPQQGGIHEHN</sequence>
<evidence type="ECO:0000313" key="1">
    <source>
        <dbReference type="EMBL" id="VFS72370.1"/>
    </source>
</evidence>
<protein>
    <recommendedName>
        <fullName evidence="3">Sugar ABC transporter</fullName>
    </recommendedName>
</protein>
<dbReference type="Proteomes" id="UP000332594">
    <property type="component" value="Unassembled WGS sequence"/>
</dbReference>
<organism evidence="1 2">
    <name type="scientific">Raoultella terrigena</name>
    <name type="common">Klebsiella terrigena</name>
    <dbReference type="NCBI Taxonomy" id="577"/>
    <lineage>
        <taxon>Bacteria</taxon>
        <taxon>Pseudomonadati</taxon>
        <taxon>Pseudomonadota</taxon>
        <taxon>Gammaproteobacteria</taxon>
        <taxon>Enterobacterales</taxon>
        <taxon>Enterobacteriaceae</taxon>
        <taxon>Klebsiella/Raoultella group</taxon>
        <taxon>Raoultella</taxon>
    </lineage>
</organism>
<dbReference type="EMBL" id="CAADJG010000002">
    <property type="protein sequence ID" value="VFS72370.1"/>
    <property type="molecule type" value="Genomic_DNA"/>
</dbReference>
<name>A0A485BGG3_RAOTE</name>
<evidence type="ECO:0000313" key="2">
    <source>
        <dbReference type="Proteomes" id="UP000332594"/>
    </source>
</evidence>
<accession>A0A485BGG3</accession>
<dbReference type="AlphaFoldDB" id="A0A485BGG3"/>
<evidence type="ECO:0008006" key="3">
    <source>
        <dbReference type="Google" id="ProtNLM"/>
    </source>
</evidence>
<reference evidence="1 2" key="1">
    <citation type="submission" date="2019-03" db="EMBL/GenBank/DDBJ databases">
        <authorList>
            <consortium name="Pathogen Informatics"/>
        </authorList>
    </citation>
    <scope>NUCLEOTIDE SEQUENCE [LARGE SCALE GENOMIC DNA]</scope>
    <source>
        <strain evidence="1 2">NCTC13038</strain>
    </source>
</reference>
<gene>
    <name evidence="1" type="ORF">NCTC13038_02580</name>
</gene>
<proteinExistence type="predicted"/>